<keyword evidence="1" id="KW-0472">Membrane</keyword>
<keyword evidence="3" id="KW-1185">Reference proteome</keyword>
<comment type="caution">
    <text evidence="2">The sequence shown here is derived from an EMBL/GenBank/DDBJ whole genome shotgun (WGS) entry which is preliminary data.</text>
</comment>
<dbReference type="Proteomes" id="UP000582974">
    <property type="component" value="Unassembled WGS sequence"/>
</dbReference>
<keyword evidence="1" id="KW-1133">Transmembrane helix</keyword>
<evidence type="ECO:0000256" key="1">
    <source>
        <dbReference type="SAM" id="Phobius"/>
    </source>
</evidence>
<feature type="transmembrane region" description="Helical" evidence="1">
    <location>
        <begin position="7"/>
        <end position="26"/>
    </location>
</feature>
<organism evidence="2 3">
    <name type="scientific">Haloechinothrix aidingensis</name>
    <dbReference type="NCBI Taxonomy" id="2752311"/>
    <lineage>
        <taxon>Bacteria</taxon>
        <taxon>Bacillati</taxon>
        <taxon>Actinomycetota</taxon>
        <taxon>Actinomycetes</taxon>
        <taxon>Pseudonocardiales</taxon>
        <taxon>Pseudonocardiaceae</taxon>
        <taxon>Haloechinothrix</taxon>
    </lineage>
</organism>
<proteinExistence type="predicted"/>
<keyword evidence="1" id="KW-0812">Transmembrane</keyword>
<evidence type="ECO:0000313" key="3">
    <source>
        <dbReference type="Proteomes" id="UP000582974"/>
    </source>
</evidence>
<dbReference type="RefSeq" id="WP_180891136.1">
    <property type="nucleotide sequence ID" value="NZ_JACCKD010000001.1"/>
</dbReference>
<accession>A0A838A5I4</accession>
<dbReference type="EMBL" id="JACCKD010000001">
    <property type="protein sequence ID" value="MBA0124248.1"/>
    <property type="molecule type" value="Genomic_DNA"/>
</dbReference>
<sequence>MNRTRLVIAGAIVIVMLALQWIGWIGSTAEPVILGMPIQFAYFIAYAALSAVAVWAIFRLVWPARHK</sequence>
<feature type="transmembrane region" description="Helical" evidence="1">
    <location>
        <begin position="38"/>
        <end position="62"/>
    </location>
</feature>
<evidence type="ECO:0000313" key="2">
    <source>
        <dbReference type="EMBL" id="MBA0124248.1"/>
    </source>
</evidence>
<reference evidence="2 3" key="1">
    <citation type="submission" date="2020-07" db="EMBL/GenBank/DDBJ databases">
        <title>Genome of Haloechinothrix sp.</title>
        <authorList>
            <person name="Tang S.-K."/>
            <person name="Yang L."/>
            <person name="Zhu W.-Y."/>
        </authorList>
    </citation>
    <scope>NUCLEOTIDE SEQUENCE [LARGE SCALE GENOMIC DNA]</scope>
    <source>
        <strain evidence="2 3">YIM 98757</strain>
    </source>
</reference>
<name>A0A838A5I4_9PSEU</name>
<protein>
    <submittedName>
        <fullName evidence="2">Uncharacterized protein</fullName>
    </submittedName>
</protein>
<gene>
    <name evidence="2" type="ORF">H0B56_01695</name>
</gene>
<dbReference type="AlphaFoldDB" id="A0A838A5I4"/>